<keyword evidence="5" id="KW-1185">Reference proteome</keyword>
<name>A0ABV3H3Q6_9ACTN</name>
<organism evidence="4 5">
    <name type="scientific">Nonomuraea bangladeshensis</name>
    <dbReference type="NCBI Taxonomy" id="404385"/>
    <lineage>
        <taxon>Bacteria</taxon>
        <taxon>Bacillati</taxon>
        <taxon>Actinomycetota</taxon>
        <taxon>Actinomycetes</taxon>
        <taxon>Streptosporangiales</taxon>
        <taxon>Streptosporangiaceae</taxon>
        <taxon>Nonomuraea</taxon>
    </lineage>
</organism>
<sequence>MHRRLALLSTLALAVGSAAALLPALPATAAQAQPPAGASAQPSAGGLVRGSVRGQVAVPVRGQGQTPARGSAAARPKPAQHAAADSAGERRQVVRYWTEARMEAAEPLNPPNPAKGTKVSPADVRAPSTAAAPSIAAPTAVAPAPAAPARQSARSGGAAWTGGGAVVRTTGRIFFTTQGRNASCSGSAVTSANKSVVITAGHCVKLNGAFHTNWVFVPGYDKGARPYGTWAATKLLTTPQWDASEDVDHDMAAAVVAPLDGRSLVDVVGGQGVAFNQPRRRQMYAFGYPAVAPYDGSKLVYCSGRAFDDYLLSDDLGLTCDQTGGASGGPWMVGFDESTGLGTLNSVNSFKYGFAPNWMFGPYFGNEAQAVYQSAQTSGVL</sequence>
<evidence type="ECO:0000256" key="3">
    <source>
        <dbReference type="SAM" id="SignalP"/>
    </source>
</evidence>
<evidence type="ECO:0000313" key="5">
    <source>
        <dbReference type="Proteomes" id="UP001552427"/>
    </source>
</evidence>
<accession>A0ABV3H3Q6</accession>
<dbReference type="Gene3D" id="2.40.10.10">
    <property type="entry name" value="Trypsin-like serine proteases"/>
    <property type="match status" value="2"/>
</dbReference>
<keyword evidence="1 3" id="KW-0732">Signal</keyword>
<feature type="compositionally biased region" description="Low complexity" evidence="2">
    <location>
        <begin position="72"/>
        <end position="84"/>
    </location>
</feature>
<dbReference type="InterPro" id="IPR018114">
    <property type="entry name" value="TRYPSIN_HIS"/>
</dbReference>
<feature type="region of interest" description="Disordered" evidence="2">
    <location>
        <begin position="104"/>
        <end position="131"/>
    </location>
</feature>
<feature type="chain" id="PRO_5047301396" evidence="3">
    <location>
        <begin position="30"/>
        <end position="381"/>
    </location>
</feature>
<feature type="signal peptide" evidence="3">
    <location>
        <begin position="1"/>
        <end position="29"/>
    </location>
</feature>
<comment type="caution">
    <text evidence="4">The sequence shown here is derived from an EMBL/GenBank/DDBJ whole genome shotgun (WGS) entry which is preliminary data.</text>
</comment>
<evidence type="ECO:0000256" key="1">
    <source>
        <dbReference type="ARBA" id="ARBA00022729"/>
    </source>
</evidence>
<evidence type="ECO:0000256" key="2">
    <source>
        <dbReference type="SAM" id="MobiDB-lite"/>
    </source>
</evidence>
<evidence type="ECO:0000313" key="4">
    <source>
        <dbReference type="EMBL" id="MEV4287166.1"/>
    </source>
</evidence>
<proteinExistence type="predicted"/>
<dbReference type="RefSeq" id="WP_364450276.1">
    <property type="nucleotide sequence ID" value="NZ_JBFARM010000005.1"/>
</dbReference>
<dbReference type="InterPro" id="IPR050966">
    <property type="entry name" value="Glutamyl_endopeptidase"/>
</dbReference>
<dbReference type="EMBL" id="JBFARM010000005">
    <property type="protein sequence ID" value="MEV4287166.1"/>
    <property type="molecule type" value="Genomic_DNA"/>
</dbReference>
<dbReference type="InterPro" id="IPR043504">
    <property type="entry name" value="Peptidase_S1_PA_chymotrypsin"/>
</dbReference>
<dbReference type="SUPFAM" id="SSF50494">
    <property type="entry name" value="Trypsin-like serine proteases"/>
    <property type="match status" value="1"/>
</dbReference>
<dbReference type="InterPro" id="IPR009003">
    <property type="entry name" value="Peptidase_S1_PA"/>
</dbReference>
<gene>
    <name evidence="4" type="ORF">AB0K40_16815</name>
</gene>
<dbReference type="Proteomes" id="UP001552427">
    <property type="component" value="Unassembled WGS sequence"/>
</dbReference>
<dbReference type="PROSITE" id="PS00134">
    <property type="entry name" value="TRYPSIN_HIS"/>
    <property type="match status" value="1"/>
</dbReference>
<protein>
    <submittedName>
        <fullName evidence="4">Peptidase</fullName>
    </submittedName>
</protein>
<dbReference type="PANTHER" id="PTHR15462">
    <property type="entry name" value="SERINE PROTEASE"/>
    <property type="match status" value="1"/>
</dbReference>
<feature type="region of interest" description="Disordered" evidence="2">
    <location>
        <begin position="61"/>
        <end position="90"/>
    </location>
</feature>
<reference evidence="4 5" key="1">
    <citation type="submission" date="2024-06" db="EMBL/GenBank/DDBJ databases">
        <title>The Natural Products Discovery Center: Release of the First 8490 Sequenced Strains for Exploring Actinobacteria Biosynthetic Diversity.</title>
        <authorList>
            <person name="Kalkreuter E."/>
            <person name="Kautsar S.A."/>
            <person name="Yang D."/>
            <person name="Bader C.D."/>
            <person name="Teijaro C.N."/>
            <person name="Fluegel L."/>
            <person name="Davis C.M."/>
            <person name="Simpson J.R."/>
            <person name="Lauterbach L."/>
            <person name="Steele A.D."/>
            <person name="Gui C."/>
            <person name="Meng S."/>
            <person name="Li G."/>
            <person name="Viehrig K."/>
            <person name="Ye F."/>
            <person name="Su P."/>
            <person name="Kiefer A.F."/>
            <person name="Nichols A."/>
            <person name="Cepeda A.J."/>
            <person name="Yan W."/>
            <person name="Fan B."/>
            <person name="Jiang Y."/>
            <person name="Adhikari A."/>
            <person name="Zheng C.-J."/>
            <person name="Schuster L."/>
            <person name="Cowan T.M."/>
            <person name="Smanski M.J."/>
            <person name="Chevrette M.G."/>
            <person name="De Carvalho L.P.S."/>
            <person name="Shen B."/>
        </authorList>
    </citation>
    <scope>NUCLEOTIDE SEQUENCE [LARGE SCALE GENOMIC DNA]</scope>
    <source>
        <strain evidence="4 5">NPDC049574</strain>
    </source>
</reference>